<evidence type="ECO:0000313" key="10">
    <source>
        <dbReference type="EMBL" id="ETN44642.1"/>
    </source>
</evidence>
<dbReference type="Pfam" id="PF10642">
    <property type="entry name" value="Tom5"/>
    <property type="match status" value="1"/>
</dbReference>
<keyword evidence="4" id="KW-1000">Mitochondrion outer membrane</keyword>
<dbReference type="HOGENOM" id="CLU_209440_1_1_1"/>
<evidence type="ECO:0000256" key="2">
    <source>
        <dbReference type="ARBA" id="ARBA00022448"/>
    </source>
</evidence>
<keyword evidence="6" id="KW-1133">Transmembrane helix</keyword>
<keyword evidence="8" id="KW-0472">Membrane</keyword>
<keyword evidence="7" id="KW-0496">Mitochondrion</keyword>
<evidence type="ECO:0000313" key="11">
    <source>
        <dbReference type="Proteomes" id="UP000030752"/>
    </source>
</evidence>
<keyword evidence="11" id="KW-1185">Reference proteome</keyword>
<dbReference type="VEuPathDB" id="FungiDB:HMPREF1541_10312"/>
<gene>
    <name evidence="10" type="ORF">HMPREF1541_10312</name>
</gene>
<dbReference type="EMBL" id="KB822714">
    <property type="protein sequence ID" value="ETN44642.1"/>
    <property type="molecule type" value="Genomic_DNA"/>
</dbReference>
<protein>
    <recommendedName>
        <fullName evidence="12">Mitochondrial outer membrane translocase complex, subunit Tom5</fullName>
    </recommendedName>
</protein>
<dbReference type="RefSeq" id="XP_008713205.1">
    <property type="nucleotide sequence ID" value="XM_008714983.1"/>
</dbReference>
<proteinExistence type="inferred from homology"/>
<dbReference type="InParanoid" id="W2S7H9"/>
<dbReference type="GO" id="GO:0006626">
    <property type="term" value="P:protein targeting to mitochondrion"/>
    <property type="evidence" value="ECO:0007669"/>
    <property type="project" value="UniProtKB-ARBA"/>
</dbReference>
<sequence length="49" mass="5431">MFGGPPEQPSEAELQEANRVAGANVQLFAITCTALWFSPHVVDWARKLF</sequence>
<evidence type="ECO:0000256" key="6">
    <source>
        <dbReference type="ARBA" id="ARBA00022989"/>
    </source>
</evidence>
<evidence type="ECO:0000256" key="4">
    <source>
        <dbReference type="ARBA" id="ARBA00022787"/>
    </source>
</evidence>
<organism evidence="10 11">
    <name type="scientific">Cyphellophora europaea (strain CBS 101466)</name>
    <name type="common">Phialophora europaea</name>
    <dbReference type="NCBI Taxonomy" id="1220924"/>
    <lineage>
        <taxon>Eukaryota</taxon>
        <taxon>Fungi</taxon>
        <taxon>Dikarya</taxon>
        <taxon>Ascomycota</taxon>
        <taxon>Pezizomycotina</taxon>
        <taxon>Eurotiomycetes</taxon>
        <taxon>Chaetothyriomycetidae</taxon>
        <taxon>Chaetothyriales</taxon>
        <taxon>Cyphellophoraceae</taxon>
        <taxon>Cyphellophora</taxon>
    </lineage>
</organism>
<evidence type="ECO:0000256" key="3">
    <source>
        <dbReference type="ARBA" id="ARBA00022692"/>
    </source>
</evidence>
<dbReference type="Proteomes" id="UP000030752">
    <property type="component" value="Unassembled WGS sequence"/>
</dbReference>
<evidence type="ECO:0000256" key="7">
    <source>
        <dbReference type="ARBA" id="ARBA00023128"/>
    </source>
</evidence>
<dbReference type="GO" id="GO:0005741">
    <property type="term" value="C:mitochondrial outer membrane"/>
    <property type="evidence" value="ECO:0007669"/>
    <property type="project" value="UniProtKB-SubCell"/>
</dbReference>
<evidence type="ECO:0000256" key="5">
    <source>
        <dbReference type="ARBA" id="ARBA00022927"/>
    </source>
</evidence>
<keyword evidence="3" id="KW-0812">Transmembrane</keyword>
<evidence type="ECO:0000256" key="1">
    <source>
        <dbReference type="ARBA" id="ARBA00004572"/>
    </source>
</evidence>
<keyword evidence="2" id="KW-0813">Transport</keyword>
<dbReference type="AlphaFoldDB" id="W2S7H9"/>
<reference evidence="10 11" key="1">
    <citation type="submission" date="2013-03" db="EMBL/GenBank/DDBJ databases">
        <title>The Genome Sequence of Phialophora europaea CBS 101466.</title>
        <authorList>
            <consortium name="The Broad Institute Genomics Platform"/>
            <person name="Cuomo C."/>
            <person name="de Hoog S."/>
            <person name="Gorbushina A."/>
            <person name="Walker B."/>
            <person name="Young S.K."/>
            <person name="Zeng Q."/>
            <person name="Gargeya S."/>
            <person name="Fitzgerald M."/>
            <person name="Haas B."/>
            <person name="Abouelleil A."/>
            <person name="Allen A.W."/>
            <person name="Alvarado L."/>
            <person name="Arachchi H.M."/>
            <person name="Berlin A.M."/>
            <person name="Chapman S.B."/>
            <person name="Gainer-Dewar J."/>
            <person name="Goldberg J."/>
            <person name="Griggs A."/>
            <person name="Gujja S."/>
            <person name="Hansen M."/>
            <person name="Howarth C."/>
            <person name="Imamovic A."/>
            <person name="Ireland A."/>
            <person name="Larimer J."/>
            <person name="McCowan C."/>
            <person name="Murphy C."/>
            <person name="Pearson M."/>
            <person name="Poon T.W."/>
            <person name="Priest M."/>
            <person name="Roberts A."/>
            <person name="Saif S."/>
            <person name="Shea T."/>
            <person name="Sisk P."/>
            <person name="Sykes S."/>
            <person name="Wortman J."/>
            <person name="Nusbaum C."/>
            <person name="Birren B."/>
        </authorList>
    </citation>
    <scope>NUCLEOTIDE SEQUENCE [LARGE SCALE GENOMIC DNA]</scope>
    <source>
        <strain evidence="10 11">CBS 101466</strain>
    </source>
</reference>
<dbReference type="GeneID" id="19977651"/>
<evidence type="ECO:0000256" key="9">
    <source>
        <dbReference type="ARBA" id="ARBA00025716"/>
    </source>
</evidence>
<dbReference type="OrthoDB" id="4150500at2759"/>
<name>W2S7H9_CYPE1</name>
<dbReference type="InterPro" id="IPR019603">
    <property type="entry name" value="Tom5"/>
</dbReference>
<evidence type="ECO:0008006" key="12">
    <source>
        <dbReference type="Google" id="ProtNLM"/>
    </source>
</evidence>
<comment type="subcellular location">
    <subcellularLocation>
        <location evidence="1">Mitochondrion outer membrane</location>
        <topology evidence="1">Single-pass membrane protein</topology>
    </subcellularLocation>
</comment>
<accession>W2S7H9</accession>
<comment type="similarity">
    <text evidence="9">Belongs to the Tom5 family.</text>
</comment>
<evidence type="ECO:0000256" key="8">
    <source>
        <dbReference type="ARBA" id="ARBA00023136"/>
    </source>
</evidence>
<dbReference type="GO" id="GO:0015031">
    <property type="term" value="P:protein transport"/>
    <property type="evidence" value="ECO:0007669"/>
    <property type="project" value="UniProtKB-KW"/>
</dbReference>
<keyword evidence="5" id="KW-0653">Protein transport</keyword>